<dbReference type="PANTHER" id="PTHR35205">
    <property type="entry name" value="NB-ARC AND TPR DOMAIN PROTEIN"/>
    <property type="match status" value="1"/>
</dbReference>
<dbReference type="SUPFAM" id="SSF52540">
    <property type="entry name" value="P-loop containing nucleoside triphosphate hydrolases"/>
    <property type="match status" value="1"/>
</dbReference>
<gene>
    <name evidence="1" type="ORF">L207DRAFT_388120</name>
</gene>
<feature type="non-terminal residue" evidence="1">
    <location>
        <position position="224"/>
    </location>
</feature>
<dbReference type="OrthoDB" id="626167at2759"/>
<name>A0A2J6R2W6_HYAVF</name>
<protein>
    <recommendedName>
        <fullName evidence="3">NB-ARC domain-containing protein</fullName>
    </recommendedName>
</protein>
<accession>A0A2J6R2W6</accession>
<dbReference type="PANTHER" id="PTHR35205:SF1">
    <property type="entry name" value="ZU5 DOMAIN-CONTAINING PROTEIN"/>
    <property type="match status" value="1"/>
</dbReference>
<evidence type="ECO:0008006" key="3">
    <source>
        <dbReference type="Google" id="ProtNLM"/>
    </source>
</evidence>
<evidence type="ECO:0000313" key="1">
    <source>
        <dbReference type="EMBL" id="PMD32819.1"/>
    </source>
</evidence>
<dbReference type="AlphaFoldDB" id="A0A2J6R2W6"/>
<evidence type="ECO:0000313" key="2">
    <source>
        <dbReference type="Proteomes" id="UP000235786"/>
    </source>
</evidence>
<dbReference type="InterPro" id="IPR027417">
    <property type="entry name" value="P-loop_NTPase"/>
</dbReference>
<sequence length="224" mass="25890">SPISVAQSYNAIAKAIQKDFPDEADLETTISLVQYTLRSWPQRWLMVFDNYDNPKAFREKPVREYIPESGIGYILFTSRHTGLEHLGGNQVSVSSMTQSESLDLLLQRLPSSLEEEKEASNISNSLGRLALALHQAGAYIRSRKLALTEFMSHYEKRKEIIFREVSDDWEYRNQDGPLSVFTTWELSFSLLSGDEKLRAWKNDFLTLAGFFDPKRISERYFRAY</sequence>
<feature type="non-terminal residue" evidence="1">
    <location>
        <position position="1"/>
    </location>
</feature>
<organism evidence="1 2">
    <name type="scientific">Hyaloscypha variabilis (strain UAMH 11265 / GT02V1 / F)</name>
    <name type="common">Meliniomyces variabilis</name>
    <dbReference type="NCBI Taxonomy" id="1149755"/>
    <lineage>
        <taxon>Eukaryota</taxon>
        <taxon>Fungi</taxon>
        <taxon>Dikarya</taxon>
        <taxon>Ascomycota</taxon>
        <taxon>Pezizomycotina</taxon>
        <taxon>Leotiomycetes</taxon>
        <taxon>Helotiales</taxon>
        <taxon>Hyaloscyphaceae</taxon>
        <taxon>Hyaloscypha</taxon>
        <taxon>Hyaloscypha variabilis</taxon>
    </lineage>
</organism>
<reference evidence="1 2" key="1">
    <citation type="submission" date="2016-04" db="EMBL/GenBank/DDBJ databases">
        <title>A degradative enzymes factory behind the ericoid mycorrhizal symbiosis.</title>
        <authorList>
            <consortium name="DOE Joint Genome Institute"/>
            <person name="Martino E."/>
            <person name="Morin E."/>
            <person name="Grelet G."/>
            <person name="Kuo A."/>
            <person name="Kohler A."/>
            <person name="Daghino S."/>
            <person name="Barry K."/>
            <person name="Choi C."/>
            <person name="Cichocki N."/>
            <person name="Clum A."/>
            <person name="Copeland A."/>
            <person name="Hainaut M."/>
            <person name="Haridas S."/>
            <person name="Labutti K."/>
            <person name="Lindquist E."/>
            <person name="Lipzen A."/>
            <person name="Khouja H.-R."/>
            <person name="Murat C."/>
            <person name="Ohm R."/>
            <person name="Olson A."/>
            <person name="Spatafora J."/>
            <person name="Veneault-Fourrey C."/>
            <person name="Henrissat B."/>
            <person name="Grigoriev I."/>
            <person name="Martin F."/>
            <person name="Perotto S."/>
        </authorList>
    </citation>
    <scope>NUCLEOTIDE SEQUENCE [LARGE SCALE GENOMIC DNA]</scope>
    <source>
        <strain evidence="1 2">F</strain>
    </source>
</reference>
<dbReference type="STRING" id="1149755.A0A2J6R2W6"/>
<dbReference type="Gene3D" id="3.40.50.300">
    <property type="entry name" value="P-loop containing nucleotide triphosphate hydrolases"/>
    <property type="match status" value="1"/>
</dbReference>
<keyword evidence="2" id="KW-1185">Reference proteome</keyword>
<dbReference type="EMBL" id="KZ613958">
    <property type="protein sequence ID" value="PMD32819.1"/>
    <property type="molecule type" value="Genomic_DNA"/>
</dbReference>
<dbReference type="Proteomes" id="UP000235786">
    <property type="component" value="Unassembled WGS sequence"/>
</dbReference>
<proteinExistence type="predicted"/>